<dbReference type="EMBL" id="QPGA01000114">
    <property type="protein sequence ID" value="RDE48706.1"/>
    <property type="molecule type" value="Genomic_DNA"/>
</dbReference>
<evidence type="ECO:0000259" key="1">
    <source>
        <dbReference type="Pfam" id="PF03008"/>
    </source>
</evidence>
<feature type="domain" description="DUF234" evidence="1">
    <location>
        <begin position="91"/>
        <end position="180"/>
    </location>
</feature>
<proteinExistence type="predicted"/>
<comment type="caution">
    <text evidence="2">The sequence shown here is derived from an EMBL/GenBank/DDBJ whole genome shotgun (WGS) entry which is preliminary data.</text>
</comment>
<keyword evidence="2" id="KW-0547">Nucleotide-binding</keyword>
<dbReference type="PANTHER" id="PTHR34704">
    <property type="entry name" value="ATPASE"/>
    <property type="match status" value="1"/>
</dbReference>
<keyword evidence="2" id="KW-0067">ATP-binding</keyword>
<dbReference type="Pfam" id="PF03008">
    <property type="entry name" value="DUF234"/>
    <property type="match status" value="1"/>
</dbReference>
<sequence>RNEADNWFLRELRGRYDMVLQYLARHPGCTNADIEATMVELSGPGEVRQVGGYLKVLSERYRMIERRLPIFSPARARSGRYYIRDNFLRAWLSALQRPASAVAFRPIDVLIDQADKRLADVEGYALEDLAGQLYEERSRLGIGDFALSERIRGYWDRSDVEIDLVAVNEDEQRIRFGTCKRNPDRLIGTADALKKSADRFLAVHPKFKGWTREYVAIAPDIGADARAALQERDVLPQSLVDLTAGL</sequence>
<gene>
    <name evidence="2" type="ORF">DVS81_20650</name>
</gene>
<feature type="non-terminal residue" evidence="2">
    <location>
        <position position="1"/>
    </location>
</feature>
<evidence type="ECO:0000313" key="3">
    <source>
        <dbReference type="Proteomes" id="UP000253831"/>
    </source>
</evidence>
<dbReference type="GO" id="GO:0005524">
    <property type="term" value="F:ATP binding"/>
    <property type="evidence" value="ECO:0007669"/>
    <property type="project" value="UniProtKB-KW"/>
</dbReference>
<dbReference type="Proteomes" id="UP000253831">
    <property type="component" value="Unassembled WGS sequence"/>
</dbReference>
<accession>A0A369XIG8</accession>
<dbReference type="PANTHER" id="PTHR34704:SF1">
    <property type="entry name" value="ATPASE"/>
    <property type="match status" value="1"/>
</dbReference>
<protein>
    <submittedName>
        <fullName evidence="2">ATP-binding protein</fullName>
    </submittedName>
</protein>
<name>A0A369XIG8_9PROT</name>
<dbReference type="InterPro" id="IPR004256">
    <property type="entry name" value="DUF234"/>
</dbReference>
<evidence type="ECO:0000313" key="2">
    <source>
        <dbReference type="EMBL" id="RDE48706.1"/>
    </source>
</evidence>
<dbReference type="AlphaFoldDB" id="A0A369XIG8"/>
<reference evidence="2 3" key="1">
    <citation type="submission" date="2018-05" db="EMBL/GenBank/DDBJ databases">
        <title>Integrated omic analyses show evidence that a Ca. Accumulibacter phosphatis strain performs denitrification under micro-aerobic conditions.</title>
        <authorList>
            <person name="Camejo P.Y."/>
            <person name="Katherine M.D."/>
            <person name="Daniel N.R."/>
        </authorList>
    </citation>
    <scope>NUCLEOTIDE SEQUENCE [LARGE SCALE GENOMIC DNA]</scope>
    <source>
        <strain evidence="2">UW-LDO-IC</strain>
    </source>
</reference>
<organism evidence="2 3">
    <name type="scientific">Candidatus Accumulibacter meliphilus</name>
    <dbReference type="NCBI Taxonomy" id="2211374"/>
    <lineage>
        <taxon>Bacteria</taxon>
        <taxon>Pseudomonadati</taxon>
        <taxon>Pseudomonadota</taxon>
        <taxon>Betaproteobacteria</taxon>
        <taxon>Candidatus Accumulibacter</taxon>
    </lineage>
</organism>